<evidence type="ECO:0000313" key="6">
    <source>
        <dbReference type="Proteomes" id="UP000270530"/>
    </source>
</evidence>
<evidence type="ECO:0000256" key="1">
    <source>
        <dbReference type="SAM" id="Coils"/>
    </source>
</evidence>
<feature type="compositionally biased region" description="Low complexity" evidence="2">
    <location>
        <begin position="595"/>
        <end position="610"/>
    </location>
</feature>
<sequence>MKLALLVALAFGGGPAMALELGQIQVKSALGQPLVAEIPLRDVTPQELRGLNAQLAPPEAFARAGVSAGVPSVPLNFSVVDGPQGKVIRITSEQPVNDPYLDLLVQVDAAGNRTVHEYTLLLDPPGGAQPLPVHAQDTPRVAQTQPMAARPAEPSTARPSVPAGSAATGRPASGRYGPVTRGQTLSEIARATAPAGADISQMMLALKRANPEAFYRDNINALKAGAVLRVPDDAQVRATAVSAALAEVRRQNEAWRSDRAATAVAAGARSSPAAGDHGHADDALDRLALVPARQGGAGTGVHGTDRDELARNREALTALQQQDEELKSRLKDLEEINARNARLLALKDNEIAELQQKLAAIRQAVPPAAATSTPKTAAATPSATTTAPVAAPAANASVAQAARTPAPVPASAATAAAKSPASVAATQPSSGSAPAAKAAPSQAKPALRPAAPAAADEPWYMRPWAMGLAGVAVVALALAGLVARRRKPAAAPVAPRSLAEHFDDASADAEQDADQAALLDALSAHPDDVGLHLELVSLYYSRRDVERFEAAAEAMYAHVTDPEQPEWQDVLAMGRDLAPGHPLFAAPPARSAFSEVAMAERAADAASHAEVPPGETRSTTDTPAAGPVQDATLSPTPPVSESAPQRPLSEYHFDFRLTPTPVGTATRSEQRPAAEAAHGERDGAQDAKDRGWQAEEATDDYAELTGFSDDPVDTKLDLARAYLDMGDAEGARAMLEEVLEEGSQMQKDVARKLLADVH</sequence>
<proteinExistence type="predicted"/>
<organism evidence="5 6">
    <name type="scientific">Aerosticca soli</name>
    <dbReference type="NCBI Taxonomy" id="2010829"/>
    <lineage>
        <taxon>Bacteria</taxon>
        <taxon>Pseudomonadati</taxon>
        <taxon>Pseudomonadota</taxon>
        <taxon>Gammaproteobacteria</taxon>
        <taxon>Lysobacterales</taxon>
        <taxon>Rhodanobacteraceae</taxon>
        <taxon>Aerosticca</taxon>
    </lineage>
</organism>
<gene>
    <name evidence="5" type="ORF">ALSL_1017</name>
</gene>
<feature type="region of interest" description="Disordered" evidence="2">
    <location>
        <begin position="423"/>
        <end position="450"/>
    </location>
</feature>
<dbReference type="Gene3D" id="1.20.58.2200">
    <property type="match status" value="1"/>
</dbReference>
<dbReference type="InterPro" id="IPR020012">
    <property type="entry name" value="LysM_FimV"/>
</dbReference>
<name>A0A2Z6E4I7_9GAMM</name>
<evidence type="ECO:0000313" key="5">
    <source>
        <dbReference type="EMBL" id="BBD79681.1"/>
    </source>
</evidence>
<keyword evidence="3" id="KW-0732">Signal</keyword>
<dbReference type="EMBL" id="AP018560">
    <property type="protein sequence ID" value="BBD79681.1"/>
    <property type="molecule type" value="Genomic_DNA"/>
</dbReference>
<feature type="domain" description="FimV N-terminal" evidence="4">
    <location>
        <begin position="19"/>
        <end position="125"/>
    </location>
</feature>
<reference evidence="6" key="1">
    <citation type="submission" date="2018-04" db="EMBL/GenBank/DDBJ databases">
        <authorList>
            <person name="Watanabe M."/>
            <person name="Kojima H."/>
        </authorList>
    </citation>
    <scope>NUCLEOTIDE SEQUENCE [LARGE SCALE GENOMIC DNA]</scope>
    <source>
        <strain evidence="6">Dysh456</strain>
    </source>
</reference>
<protein>
    <submittedName>
        <fullName evidence="5">Probable type IV pilus assembly FimV-related transmembrane protein</fullName>
    </submittedName>
</protein>
<evidence type="ECO:0000256" key="2">
    <source>
        <dbReference type="SAM" id="MobiDB-lite"/>
    </source>
</evidence>
<keyword evidence="5" id="KW-0812">Transmembrane</keyword>
<dbReference type="Pfam" id="PF25800">
    <property type="entry name" value="FimV_N"/>
    <property type="match status" value="1"/>
</dbReference>
<feature type="region of interest" description="Disordered" evidence="2">
    <location>
        <begin position="595"/>
        <end position="693"/>
    </location>
</feature>
<feature type="compositionally biased region" description="Basic and acidic residues" evidence="2">
    <location>
        <begin position="668"/>
        <end position="693"/>
    </location>
</feature>
<dbReference type="NCBIfam" id="TIGR03504">
    <property type="entry name" value="FimV_Cterm"/>
    <property type="match status" value="1"/>
</dbReference>
<dbReference type="AlphaFoldDB" id="A0A2Z6E4I7"/>
<feature type="chain" id="PRO_5016425127" evidence="3">
    <location>
        <begin position="19"/>
        <end position="758"/>
    </location>
</feature>
<reference evidence="6" key="2">
    <citation type="submission" date="2018-06" db="EMBL/GenBank/DDBJ databases">
        <title>Genome sequence of Rhodanobacteraceae bacterium strain Dysh456.</title>
        <authorList>
            <person name="Fukui M."/>
        </authorList>
    </citation>
    <scope>NUCLEOTIDE SEQUENCE [LARGE SCALE GENOMIC DNA]</scope>
    <source>
        <strain evidence="6">Dysh456</strain>
    </source>
</reference>
<dbReference type="InterPro" id="IPR020011">
    <property type="entry name" value="FimV_C"/>
</dbReference>
<dbReference type="NCBIfam" id="TIGR03505">
    <property type="entry name" value="FimV_core"/>
    <property type="match status" value="1"/>
</dbReference>
<keyword evidence="6" id="KW-1185">Reference proteome</keyword>
<feature type="region of interest" description="Disordered" evidence="2">
    <location>
        <begin position="126"/>
        <end position="181"/>
    </location>
</feature>
<evidence type="ECO:0000256" key="3">
    <source>
        <dbReference type="SAM" id="SignalP"/>
    </source>
</evidence>
<keyword evidence="5" id="KW-0472">Membrane</keyword>
<dbReference type="InterPro" id="IPR038440">
    <property type="entry name" value="FimV_C_sf"/>
</dbReference>
<dbReference type="InterPro" id="IPR057840">
    <property type="entry name" value="FimV_N"/>
</dbReference>
<dbReference type="Proteomes" id="UP000270530">
    <property type="component" value="Chromosome"/>
</dbReference>
<accession>A0A2Z6E4I7</accession>
<evidence type="ECO:0000259" key="4">
    <source>
        <dbReference type="Pfam" id="PF25800"/>
    </source>
</evidence>
<keyword evidence="1" id="KW-0175">Coiled coil</keyword>
<dbReference type="KEGG" id="rbd:ALSL_1017"/>
<feature type="signal peptide" evidence="3">
    <location>
        <begin position="1"/>
        <end position="18"/>
    </location>
</feature>
<feature type="coiled-coil region" evidence="1">
    <location>
        <begin position="309"/>
        <end position="364"/>
    </location>
</feature>